<dbReference type="InterPro" id="IPR002048">
    <property type="entry name" value="EF_hand_dom"/>
</dbReference>
<feature type="region of interest" description="Disordered" evidence="1">
    <location>
        <begin position="244"/>
        <end position="263"/>
    </location>
</feature>
<sequence length="380" mass="41236">MASMRNNSKPSVFETYIEDDNHQKQVSQVLKKYDLDGDGKLDAAEQQNIGHDMLRMEDIARLQKKLLMFSFGVIVFLCVSNIATGYLAVMLAKDTKVAKDGVMKDTSGGNVKTQAIAPKVNIYESLETGTRRKLQNENDNPDGVVLQGFVDSAGIAAILEGGVARFMTQSGMQACEITKVTRTSVTLFDLETSCGNGTLELLNTGASGRRLEYGLDCGNLCVGVDEILDFFSEDVIASLTMGYNGEEEDPTSFPTTEEPSPTPSVIPTDNFVLPTASSSCQDDPHFTFPDVFSNTPMKCSDIPDMMDAALKTEYCSTESIGDKCPSVCGYCPVSPCQDSVDPDFPCGGTDGIVHCEDVHTDRYFCPETCGICARIADMFD</sequence>
<organism evidence="4 5">
    <name type="scientific">Chaetoceros tenuissimus</name>
    <dbReference type="NCBI Taxonomy" id="426638"/>
    <lineage>
        <taxon>Eukaryota</taxon>
        <taxon>Sar</taxon>
        <taxon>Stramenopiles</taxon>
        <taxon>Ochrophyta</taxon>
        <taxon>Bacillariophyta</taxon>
        <taxon>Coscinodiscophyceae</taxon>
        <taxon>Chaetocerotophycidae</taxon>
        <taxon>Chaetocerotales</taxon>
        <taxon>Chaetocerotaceae</taxon>
        <taxon>Chaetoceros</taxon>
    </lineage>
</organism>
<accession>A0AAD3HFW9</accession>
<keyword evidence="2" id="KW-0812">Transmembrane</keyword>
<keyword evidence="2" id="KW-1133">Transmembrane helix</keyword>
<feature type="domain" description="EF-hand" evidence="3">
    <location>
        <begin position="21"/>
        <end position="56"/>
    </location>
</feature>
<dbReference type="GO" id="GO:0005509">
    <property type="term" value="F:calcium ion binding"/>
    <property type="evidence" value="ECO:0007669"/>
    <property type="project" value="InterPro"/>
</dbReference>
<evidence type="ECO:0000259" key="3">
    <source>
        <dbReference type="PROSITE" id="PS50222"/>
    </source>
</evidence>
<keyword evidence="2" id="KW-0472">Membrane</keyword>
<evidence type="ECO:0000256" key="2">
    <source>
        <dbReference type="SAM" id="Phobius"/>
    </source>
</evidence>
<evidence type="ECO:0000256" key="1">
    <source>
        <dbReference type="SAM" id="MobiDB-lite"/>
    </source>
</evidence>
<feature type="transmembrane region" description="Helical" evidence="2">
    <location>
        <begin position="66"/>
        <end position="89"/>
    </location>
</feature>
<comment type="caution">
    <text evidence="4">The sequence shown here is derived from an EMBL/GenBank/DDBJ whole genome shotgun (WGS) entry which is preliminary data.</text>
</comment>
<proteinExistence type="predicted"/>
<dbReference type="Proteomes" id="UP001054902">
    <property type="component" value="Unassembled WGS sequence"/>
</dbReference>
<dbReference type="AlphaFoldDB" id="A0AAD3HFW9"/>
<feature type="compositionally biased region" description="Low complexity" evidence="1">
    <location>
        <begin position="251"/>
        <end position="263"/>
    </location>
</feature>
<protein>
    <recommendedName>
        <fullName evidence="3">EF-hand domain-containing protein</fullName>
    </recommendedName>
</protein>
<evidence type="ECO:0000313" key="5">
    <source>
        <dbReference type="Proteomes" id="UP001054902"/>
    </source>
</evidence>
<dbReference type="EMBL" id="BLLK01000075">
    <property type="protein sequence ID" value="GFH61684.1"/>
    <property type="molecule type" value="Genomic_DNA"/>
</dbReference>
<gene>
    <name evidence="4" type="ORF">CTEN210_18160</name>
</gene>
<dbReference type="Gene3D" id="1.10.238.10">
    <property type="entry name" value="EF-hand"/>
    <property type="match status" value="1"/>
</dbReference>
<keyword evidence="5" id="KW-1185">Reference proteome</keyword>
<name>A0AAD3HFW9_9STRA</name>
<evidence type="ECO:0000313" key="4">
    <source>
        <dbReference type="EMBL" id="GFH61684.1"/>
    </source>
</evidence>
<dbReference type="PROSITE" id="PS50222">
    <property type="entry name" value="EF_HAND_2"/>
    <property type="match status" value="1"/>
</dbReference>
<reference evidence="4 5" key="1">
    <citation type="journal article" date="2021" name="Sci. Rep.">
        <title>The genome of the diatom Chaetoceros tenuissimus carries an ancient integrated fragment of an extant virus.</title>
        <authorList>
            <person name="Hongo Y."/>
            <person name="Kimura K."/>
            <person name="Takaki Y."/>
            <person name="Yoshida Y."/>
            <person name="Baba S."/>
            <person name="Kobayashi G."/>
            <person name="Nagasaki K."/>
            <person name="Hano T."/>
            <person name="Tomaru Y."/>
        </authorList>
    </citation>
    <scope>NUCLEOTIDE SEQUENCE [LARGE SCALE GENOMIC DNA]</scope>
    <source>
        <strain evidence="4 5">NIES-3715</strain>
    </source>
</reference>